<evidence type="ECO:0000313" key="3">
    <source>
        <dbReference type="Proteomes" id="UP000301751"/>
    </source>
</evidence>
<evidence type="ECO:0000313" key="2">
    <source>
        <dbReference type="EMBL" id="GCL61439.1"/>
    </source>
</evidence>
<comment type="caution">
    <text evidence="2">The sequence shown here is derived from an EMBL/GenBank/DDBJ whole genome shotgun (WGS) entry which is preliminary data.</text>
</comment>
<dbReference type="AlphaFoldDB" id="A0A480AI40"/>
<dbReference type="Pfam" id="PF24696">
    <property type="entry name" value="UGSC"/>
    <property type="match status" value="1"/>
</dbReference>
<proteinExistence type="predicted"/>
<sequence length="76" mass="7774">MHDIADLESRGLPGVGVASSEFVQAAAAQAQSLGFDPAMVFVAHPIQDRSDDEMRALADAALPGIVARLVAAQATG</sequence>
<accession>A0A480AI40</accession>
<protein>
    <recommendedName>
        <fullName evidence="1">UGSC-like domain-containing protein</fullName>
    </recommendedName>
</protein>
<dbReference type="InterPro" id="IPR057767">
    <property type="entry name" value="UGSC-like_dom"/>
</dbReference>
<gene>
    <name evidence="2" type="ORF">AQPW35_05200</name>
</gene>
<reference evidence="3" key="1">
    <citation type="submission" date="2019-03" db="EMBL/GenBank/DDBJ databases">
        <title>Aquabacterium pictum sp.nov., the first bacteriochlorophyll a-containing freshwater bacterium in the genus Aquabacterium of the class Betaproteobacteria.</title>
        <authorList>
            <person name="Hirose S."/>
            <person name="Tank M."/>
            <person name="Hara E."/>
            <person name="Tamaki H."/>
            <person name="Takaichi S."/>
            <person name="Haruta S."/>
            <person name="Hanada S."/>
        </authorList>
    </citation>
    <scope>NUCLEOTIDE SEQUENCE [LARGE SCALE GENOMIC DNA]</scope>
    <source>
        <strain evidence="3">W35</strain>
    </source>
</reference>
<organism evidence="2 3">
    <name type="scientific">Pseudaquabacterium pictum</name>
    <dbReference type="NCBI Taxonomy" id="2315236"/>
    <lineage>
        <taxon>Bacteria</taxon>
        <taxon>Pseudomonadati</taxon>
        <taxon>Pseudomonadota</taxon>
        <taxon>Betaproteobacteria</taxon>
        <taxon>Burkholderiales</taxon>
        <taxon>Sphaerotilaceae</taxon>
        <taxon>Pseudaquabacterium</taxon>
    </lineage>
</organism>
<dbReference type="Proteomes" id="UP000301751">
    <property type="component" value="Unassembled WGS sequence"/>
</dbReference>
<feature type="domain" description="UGSC-like" evidence="1">
    <location>
        <begin position="1"/>
        <end position="70"/>
    </location>
</feature>
<keyword evidence="3" id="KW-1185">Reference proteome</keyword>
<evidence type="ECO:0000259" key="1">
    <source>
        <dbReference type="Pfam" id="PF24696"/>
    </source>
</evidence>
<dbReference type="OrthoDB" id="7620369at2"/>
<dbReference type="EMBL" id="BJCL01000001">
    <property type="protein sequence ID" value="GCL61439.1"/>
    <property type="molecule type" value="Genomic_DNA"/>
</dbReference>
<name>A0A480AI40_9BURK</name>